<dbReference type="GO" id="GO:0005886">
    <property type="term" value="C:plasma membrane"/>
    <property type="evidence" value="ECO:0007669"/>
    <property type="project" value="UniProtKB-SubCell"/>
</dbReference>
<sequence>MAQDMTTTKRHPGHIAALPIAVAMTSSCFFINLPLIPLFFQSFEGAPQILLGPTLAISFALSALLGPFWGRLADQYGYRLMMQRASGLLVLTYVVTALVPNAEALFVARVLNGLASGFIPAATAYAIRATGEHKRNRTLTTLSAARNSGAVFGPALGALFAAWWGFRAAAGRKASKSSGARCPMRADPPPVVGSGGFAEGHSRKMGGGGYLIE</sequence>
<name>K6V8K1_9MICO</name>
<evidence type="ECO:0000259" key="8">
    <source>
        <dbReference type="PROSITE" id="PS50850"/>
    </source>
</evidence>
<dbReference type="InterPro" id="IPR036259">
    <property type="entry name" value="MFS_trans_sf"/>
</dbReference>
<dbReference type="AlphaFoldDB" id="K6V8K1"/>
<evidence type="ECO:0000313" key="9">
    <source>
        <dbReference type="EMBL" id="GAB78523.1"/>
    </source>
</evidence>
<proteinExistence type="predicted"/>
<dbReference type="RefSeq" id="WP_006503278.1">
    <property type="nucleotide sequence ID" value="NZ_BAGZ01000009.1"/>
</dbReference>
<evidence type="ECO:0000256" key="3">
    <source>
        <dbReference type="ARBA" id="ARBA00022475"/>
    </source>
</evidence>
<dbReference type="SUPFAM" id="SSF103473">
    <property type="entry name" value="MFS general substrate transporter"/>
    <property type="match status" value="1"/>
</dbReference>
<evidence type="ECO:0000256" key="4">
    <source>
        <dbReference type="ARBA" id="ARBA00022692"/>
    </source>
</evidence>
<dbReference type="PANTHER" id="PTHR43414:SF6">
    <property type="entry name" value="MULTIDRUG RESISTANCE PROTEIN MDTG"/>
    <property type="match status" value="1"/>
</dbReference>
<feature type="transmembrane region" description="Helical" evidence="7">
    <location>
        <begin position="15"/>
        <end position="40"/>
    </location>
</feature>
<dbReference type="EMBL" id="BAGZ01000009">
    <property type="protein sequence ID" value="GAB78523.1"/>
    <property type="molecule type" value="Genomic_DNA"/>
</dbReference>
<reference evidence="9 10" key="1">
    <citation type="submission" date="2012-08" db="EMBL/GenBank/DDBJ databases">
        <title>Whole genome shotgun sequence of Austwickia chelonae NBRC 105200.</title>
        <authorList>
            <person name="Yoshida I."/>
            <person name="Hosoyama A."/>
            <person name="Tsuchikane K."/>
            <person name="Katsumata H."/>
            <person name="Ando Y."/>
            <person name="Ohji S."/>
            <person name="Hamada M."/>
            <person name="Tamura T."/>
            <person name="Yamazoe A."/>
            <person name="Yamazaki S."/>
            <person name="Fujita N."/>
        </authorList>
    </citation>
    <scope>NUCLEOTIDE SEQUENCE [LARGE SCALE GENOMIC DNA]</scope>
    <source>
        <strain evidence="9 10">NBRC 105200</strain>
    </source>
</reference>
<dbReference type="GO" id="GO:0022857">
    <property type="term" value="F:transmembrane transporter activity"/>
    <property type="evidence" value="ECO:0007669"/>
    <property type="project" value="InterPro"/>
</dbReference>
<dbReference type="InterPro" id="IPR020846">
    <property type="entry name" value="MFS_dom"/>
</dbReference>
<feature type="domain" description="Major facilitator superfamily (MFS) profile" evidence="8">
    <location>
        <begin position="1"/>
        <end position="213"/>
    </location>
</feature>
<evidence type="ECO:0000256" key="6">
    <source>
        <dbReference type="ARBA" id="ARBA00023136"/>
    </source>
</evidence>
<dbReference type="Gene3D" id="1.20.1250.20">
    <property type="entry name" value="MFS general substrate transporter like domains"/>
    <property type="match status" value="1"/>
</dbReference>
<evidence type="ECO:0000256" key="1">
    <source>
        <dbReference type="ARBA" id="ARBA00004651"/>
    </source>
</evidence>
<feature type="transmembrane region" description="Helical" evidence="7">
    <location>
        <begin position="81"/>
        <end position="100"/>
    </location>
</feature>
<feature type="transmembrane region" description="Helical" evidence="7">
    <location>
        <begin position="148"/>
        <end position="166"/>
    </location>
</feature>
<organism evidence="9 10">
    <name type="scientific">Austwickia chelonae NBRC 105200</name>
    <dbReference type="NCBI Taxonomy" id="1184607"/>
    <lineage>
        <taxon>Bacteria</taxon>
        <taxon>Bacillati</taxon>
        <taxon>Actinomycetota</taxon>
        <taxon>Actinomycetes</taxon>
        <taxon>Micrococcales</taxon>
        <taxon>Dermatophilaceae</taxon>
        <taxon>Austwickia</taxon>
    </lineage>
</organism>
<comment type="caution">
    <text evidence="9">The sequence shown here is derived from an EMBL/GenBank/DDBJ whole genome shotgun (WGS) entry which is preliminary data.</text>
</comment>
<keyword evidence="2" id="KW-0813">Transport</keyword>
<dbReference type="Proteomes" id="UP000008495">
    <property type="component" value="Unassembled WGS sequence"/>
</dbReference>
<keyword evidence="4 7" id="KW-0812">Transmembrane</keyword>
<evidence type="ECO:0000256" key="7">
    <source>
        <dbReference type="SAM" id="Phobius"/>
    </source>
</evidence>
<dbReference type="PROSITE" id="PS50850">
    <property type="entry name" value="MFS"/>
    <property type="match status" value="1"/>
</dbReference>
<dbReference type="Pfam" id="PF07690">
    <property type="entry name" value="MFS_1"/>
    <property type="match status" value="1"/>
</dbReference>
<dbReference type="eggNOG" id="COG2814">
    <property type="taxonomic scope" value="Bacteria"/>
</dbReference>
<evidence type="ECO:0000313" key="10">
    <source>
        <dbReference type="Proteomes" id="UP000008495"/>
    </source>
</evidence>
<keyword evidence="6 7" id="KW-0472">Membrane</keyword>
<protein>
    <recommendedName>
        <fullName evidence="8">Major facilitator superfamily (MFS) profile domain-containing protein</fullName>
    </recommendedName>
</protein>
<dbReference type="InterPro" id="IPR011701">
    <property type="entry name" value="MFS"/>
</dbReference>
<feature type="transmembrane region" description="Helical" evidence="7">
    <location>
        <begin position="46"/>
        <end position="69"/>
    </location>
</feature>
<comment type="subcellular location">
    <subcellularLocation>
        <location evidence="1">Cell membrane</location>
        <topology evidence="1">Multi-pass membrane protein</topology>
    </subcellularLocation>
</comment>
<evidence type="ECO:0000256" key="5">
    <source>
        <dbReference type="ARBA" id="ARBA00022989"/>
    </source>
</evidence>
<keyword evidence="5 7" id="KW-1133">Transmembrane helix</keyword>
<gene>
    <name evidence="9" type="ORF">AUCHE_09_01280</name>
</gene>
<dbReference type="PANTHER" id="PTHR43414">
    <property type="entry name" value="MULTIDRUG RESISTANCE PROTEIN MDTG"/>
    <property type="match status" value="1"/>
</dbReference>
<keyword evidence="10" id="KW-1185">Reference proteome</keyword>
<keyword evidence="3" id="KW-1003">Cell membrane</keyword>
<evidence type="ECO:0000256" key="2">
    <source>
        <dbReference type="ARBA" id="ARBA00022448"/>
    </source>
</evidence>
<accession>K6V8K1</accession>